<evidence type="ECO:0000313" key="2">
    <source>
        <dbReference type="Proteomes" id="UP000189677"/>
    </source>
</evidence>
<name>A0A1U9QQM9_STRNV</name>
<dbReference type="AlphaFoldDB" id="A0A1U9QQM9"/>
<dbReference type="EMBL" id="CP018047">
    <property type="protein sequence ID" value="AQU66303.1"/>
    <property type="molecule type" value="Genomic_DNA"/>
</dbReference>
<proteinExistence type="predicted"/>
<evidence type="ECO:0008006" key="3">
    <source>
        <dbReference type="Google" id="ProtNLM"/>
    </source>
</evidence>
<accession>A0A1U9QQM9</accession>
<organism evidence="1 2">
    <name type="scientific">Streptomyces niveus</name>
    <name type="common">Streptomyces spheroides</name>
    <dbReference type="NCBI Taxonomy" id="193462"/>
    <lineage>
        <taxon>Bacteria</taxon>
        <taxon>Bacillati</taxon>
        <taxon>Actinomycetota</taxon>
        <taxon>Actinomycetes</taxon>
        <taxon>Kitasatosporales</taxon>
        <taxon>Streptomycetaceae</taxon>
        <taxon>Streptomyces</taxon>
    </lineage>
</organism>
<dbReference type="KEGG" id="snw:BBN63_08615"/>
<keyword evidence="2" id="KW-1185">Reference proteome</keyword>
<reference evidence="1 2" key="1">
    <citation type="submission" date="2016-11" db="EMBL/GenBank/DDBJ databases">
        <title>Complete genome sequence of Streptomyces niveus SCSIO 3406.</title>
        <authorList>
            <person name="Zhu Q."/>
            <person name="Cheng W."/>
            <person name="Song Y."/>
            <person name="Li Q."/>
            <person name="Ju J."/>
        </authorList>
    </citation>
    <scope>NUCLEOTIDE SEQUENCE [LARGE SCALE GENOMIC DNA]</scope>
    <source>
        <strain evidence="1 2">SCSIO 3406</strain>
    </source>
</reference>
<dbReference type="Proteomes" id="UP000189677">
    <property type="component" value="Chromosome"/>
</dbReference>
<gene>
    <name evidence="1" type="ORF">BBN63_08615</name>
</gene>
<protein>
    <recommendedName>
        <fullName evidence="3">ATPase AAA-type core domain-containing protein</fullName>
    </recommendedName>
</protein>
<evidence type="ECO:0000313" key="1">
    <source>
        <dbReference type="EMBL" id="AQU66303.1"/>
    </source>
</evidence>
<sequence>MELTFDLSMGISASDMIRTKWAYYLSLFEAAISSPRNRHARLLMLDEPRQQETDRRSLAAFVKRLERAAGSGCQVIYATSEDRRDLEEVLYNVEVAMLPANGSHLLAPVTG</sequence>